<comment type="similarity">
    <text evidence="12 14">Belongs to the TonB-dependent receptor family.</text>
</comment>
<evidence type="ECO:0000256" key="13">
    <source>
        <dbReference type="PROSITE-ProRule" id="PRU10144"/>
    </source>
</evidence>
<evidence type="ECO:0000313" key="19">
    <source>
        <dbReference type="Proteomes" id="UP000236327"/>
    </source>
</evidence>
<dbReference type="InterPro" id="IPR036942">
    <property type="entry name" value="Beta-barrel_TonB_sf"/>
</dbReference>
<dbReference type="Pfam" id="PF00593">
    <property type="entry name" value="TonB_dep_Rec_b-barrel"/>
    <property type="match status" value="1"/>
</dbReference>
<keyword evidence="7" id="KW-0408">Iron</keyword>
<feature type="domain" description="TonB-dependent receptor-like beta-barrel" evidence="16">
    <location>
        <begin position="505"/>
        <end position="833"/>
    </location>
</feature>
<dbReference type="InterPro" id="IPR037066">
    <property type="entry name" value="Plug_dom_sf"/>
</dbReference>
<evidence type="ECO:0000256" key="14">
    <source>
        <dbReference type="RuleBase" id="RU003357"/>
    </source>
</evidence>
<dbReference type="GO" id="GO:0015344">
    <property type="term" value="F:siderophore uptake transmembrane transporter activity"/>
    <property type="evidence" value="ECO:0007669"/>
    <property type="project" value="TreeGrafter"/>
</dbReference>
<feature type="signal peptide" evidence="15">
    <location>
        <begin position="1"/>
        <end position="34"/>
    </location>
</feature>
<proteinExistence type="inferred from homology"/>
<accession>A0A2K2FU36</accession>
<dbReference type="SUPFAM" id="SSF56935">
    <property type="entry name" value="Porins"/>
    <property type="match status" value="1"/>
</dbReference>
<dbReference type="PROSITE" id="PS01156">
    <property type="entry name" value="TONB_DEPENDENT_REC_2"/>
    <property type="match status" value="1"/>
</dbReference>
<keyword evidence="2 12" id="KW-0813">Transport</keyword>
<dbReference type="Gene3D" id="2.170.130.10">
    <property type="entry name" value="TonB-dependent receptor, plug domain"/>
    <property type="match status" value="1"/>
</dbReference>
<reference evidence="18 19" key="1">
    <citation type="submission" date="2016-05" db="EMBL/GenBank/DDBJ databases">
        <title>Complete genome sequence of Novosphingobium guangzhouense SA925(T).</title>
        <authorList>
            <person name="Sha S."/>
        </authorList>
    </citation>
    <scope>NUCLEOTIDE SEQUENCE [LARGE SCALE GENOMIC DNA]</scope>
    <source>
        <strain evidence="18 19">SA925</strain>
    </source>
</reference>
<name>A0A2K2FU36_9SPHN</name>
<keyword evidence="8" id="KW-0406">Ion transport</keyword>
<evidence type="ECO:0000259" key="17">
    <source>
        <dbReference type="Pfam" id="PF07715"/>
    </source>
</evidence>
<dbReference type="Gene3D" id="2.40.170.20">
    <property type="entry name" value="TonB-dependent receptor, beta-barrel domain"/>
    <property type="match status" value="1"/>
</dbReference>
<keyword evidence="6 15" id="KW-0732">Signal</keyword>
<evidence type="ECO:0000256" key="9">
    <source>
        <dbReference type="ARBA" id="ARBA00023077"/>
    </source>
</evidence>
<dbReference type="AlphaFoldDB" id="A0A2K2FU36"/>
<organism evidence="18 19">
    <name type="scientific">Novosphingobium guangzhouense</name>
    <dbReference type="NCBI Taxonomy" id="1850347"/>
    <lineage>
        <taxon>Bacteria</taxon>
        <taxon>Pseudomonadati</taxon>
        <taxon>Pseudomonadota</taxon>
        <taxon>Alphaproteobacteria</taxon>
        <taxon>Sphingomonadales</taxon>
        <taxon>Sphingomonadaceae</taxon>
        <taxon>Novosphingobium</taxon>
    </lineage>
</organism>
<feature type="chain" id="PRO_5014375847" description="TonB-dependent receptor" evidence="15">
    <location>
        <begin position="35"/>
        <end position="884"/>
    </location>
</feature>
<evidence type="ECO:0000313" key="18">
    <source>
        <dbReference type="EMBL" id="PNU02305.1"/>
    </source>
</evidence>
<keyword evidence="10 12" id="KW-0472">Membrane</keyword>
<evidence type="ECO:0000256" key="8">
    <source>
        <dbReference type="ARBA" id="ARBA00023065"/>
    </source>
</evidence>
<evidence type="ECO:0000256" key="11">
    <source>
        <dbReference type="ARBA" id="ARBA00023237"/>
    </source>
</evidence>
<dbReference type="RefSeq" id="WP_170066053.1">
    <property type="nucleotide sequence ID" value="NZ_LYMM01000082.1"/>
</dbReference>
<evidence type="ECO:0000256" key="3">
    <source>
        <dbReference type="ARBA" id="ARBA00022452"/>
    </source>
</evidence>
<evidence type="ECO:0000256" key="4">
    <source>
        <dbReference type="ARBA" id="ARBA00022496"/>
    </source>
</evidence>
<evidence type="ECO:0000256" key="5">
    <source>
        <dbReference type="ARBA" id="ARBA00022692"/>
    </source>
</evidence>
<dbReference type="InterPro" id="IPR012910">
    <property type="entry name" value="Plug_dom"/>
</dbReference>
<keyword evidence="19" id="KW-1185">Reference proteome</keyword>
<dbReference type="Pfam" id="PF07715">
    <property type="entry name" value="Plug"/>
    <property type="match status" value="1"/>
</dbReference>
<evidence type="ECO:0000259" key="16">
    <source>
        <dbReference type="Pfam" id="PF00593"/>
    </source>
</evidence>
<dbReference type="InterPro" id="IPR039426">
    <property type="entry name" value="TonB-dep_rcpt-like"/>
</dbReference>
<dbReference type="PANTHER" id="PTHR32552">
    <property type="entry name" value="FERRICHROME IRON RECEPTOR-RELATED"/>
    <property type="match status" value="1"/>
</dbReference>
<dbReference type="PANTHER" id="PTHR32552:SF89">
    <property type="entry name" value="CATECHOLATE SIDEROPHORE RECEPTOR FIU"/>
    <property type="match status" value="1"/>
</dbReference>
<protein>
    <recommendedName>
        <fullName evidence="20">TonB-dependent receptor</fullName>
    </recommendedName>
</protein>
<keyword evidence="11 12" id="KW-0998">Cell outer membrane</keyword>
<dbReference type="PROSITE" id="PS52016">
    <property type="entry name" value="TONB_DEPENDENT_REC_3"/>
    <property type="match status" value="1"/>
</dbReference>
<evidence type="ECO:0000256" key="10">
    <source>
        <dbReference type="ARBA" id="ARBA00023136"/>
    </source>
</evidence>
<keyword evidence="3 12" id="KW-1134">Transmembrane beta strand</keyword>
<evidence type="ECO:0000256" key="2">
    <source>
        <dbReference type="ARBA" id="ARBA00022448"/>
    </source>
</evidence>
<dbReference type="EMBL" id="LYMM01000082">
    <property type="protein sequence ID" value="PNU02305.1"/>
    <property type="molecule type" value="Genomic_DNA"/>
</dbReference>
<evidence type="ECO:0000256" key="1">
    <source>
        <dbReference type="ARBA" id="ARBA00004571"/>
    </source>
</evidence>
<comment type="caution">
    <text evidence="18">The sequence shown here is derived from an EMBL/GenBank/DDBJ whole genome shotgun (WGS) entry which is preliminary data.</text>
</comment>
<sequence length="884" mass="95374">MNRNASLRCRGRVSTTARLASLLLASCSAFPAFAQDAAPAPQDASANEIIVTGVLSRTAKRDAAVAISTIDSDTVQRSAPVSAADLLKNVPGVYVNSSIGEARNIVYARGLSVGTQSATSGYYFVALLDDGLPVIGIQGSGFQPDSFYRQDLTLKRVEALRGGSATVTGPNAPGGLFNYISKNALTDHDGGVASIRLGLEGKSQPYQRADAYYGTEFGESGVYGSIGGFYRRSFGARPTAYPFNRGGQIKASLGWNYGSGSLVLYGKYLDDHNGSYDSERIPSIGFDDPQIAPGLSRYDNYTLGRKSAFTIPGSGVVDSQRFDPDNLDHTVARSVGLKWEHDVDDTLQISNHFRFNDNRLKLNQNGVGTFGLDNQNLWNNLGFSAAGLSRVPGTITVTGSNGQLLAQVASAASGYTVLTNNLPNQQVLTNGVISGTGTSTDFDEQSFIDQLTISKRIGRLTVTAGGYLSRSKFVRELLPPGGYIAPIESDMEAAQVTFTDAATGNVYQMTNSAGFGSIGSAPVRNTVKNRSTSLFGGLNWKATDRLTLDAGIRYERFGYRGTNLLASANPQARDRTYGGVDGDPLTIYDNLVGVLDREVPFDKKLSFVNYTAAANYRFSDSFSAYVRYARGKKNGDGLWGGYDTVFKAQNQPITPPLITQYEAGFSYVSPRVRLTLTPFLTLLDKVNVVGQGTDLDGTTYVTTPAFNKTRVYGVEIEGDIRVTQQLRLTAAVTLQKGKALEWYNWNMGQTGRADDQLEAYPDSKLENLAKVQGRIGLEYATGPFTALVNFTYLGSRPSSFTGLTTFPTQTQTDLSLSYDVTPDFRLGFNVSNVFNDIGIFSIQNPNLPVSGLTQTQIISMYPNATTGILTTQPRSFFLTGTANF</sequence>
<evidence type="ECO:0008006" key="20">
    <source>
        <dbReference type="Google" id="ProtNLM"/>
    </source>
</evidence>
<dbReference type="InterPro" id="IPR000531">
    <property type="entry name" value="Beta-barrel_TonB"/>
</dbReference>
<gene>
    <name evidence="18" type="ORF">A8V01_26705</name>
</gene>
<keyword evidence="5 12" id="KW-0812">Transmembrane</keyword>
<evidence type="ECO:0000256" key="15">
    <source>
        <dbReference type="SAM" id="SignalP"/>
    </source>
</evidence>
<dbReference type="InterPro" id="IPR010917">
    <property type="entry name" value="TonB_rcpt_CS"/>
</dbReference>
<comment type="subcellular location">
    <subcellularLocation>
        <location evidence="1 12">Cell outer membrane</location>
        <topology evidence="1 12">Multi-pass membrane protein</topology>
    </subcellularLocation>
</comment>
<evidence type="ECO:0000256" key="7">
    <source>
        <dbReference type="ARBA" id="ARBA00023004"/>
    </source>
</evidence>
<dbReference type="GO" id="GO:0009279">
    <property type="term" value="C:cell outer membrane"/>
    <property type="evidence" value="ECO:0007669"/>
    <property type="project" value="UniProtKB-SubCell"/>
</dbReference>
<keyword evidence="9 14" id="KW-0798">TonB box</keyword>
<feature type="domain" description="TonB-dependent receptor plug" evidence="17">
    <location>
        <begin position="60"/>
        <end position="175"/>
    </location>
</feature>
<evidence type="ECO:0000256" key="6">
    <source>
        <dbReference type="ARBA" id="ARBA00022729"/>
    </source>
</evidence>
<dbReference type="Proteomes" id="UP000236327">
    <property type="component" value="Unassembled WGS sequence"/>
</dbReference>
<feature type="short sequence motif" description="TonB C-terminal box" evidence="13">
    <location>
        <begin position="867"/>
        <end position="884"/>
    </location>
</feature>
<keyword evidence="4" id="KW-0410">Iron transport</keyword>
<evidence type="ECO:0000256" key="12">
    <source>
        <dbReference type="PROSITE-ProRule" id="PRU01360"/>
    </source>
</evidence>